<evidence type="ECO:0000313" key="10">
    <source>
        <dbReference type="EMBL" id="MBB3062657.1"/>
    </source>
</evidence>
<gene>
    <name evidence="10" type="ORF">FHS09_003506</name>
</gene>
<dbReference type="RefSeq" id="WP_183462128.1">
    <property type="nucleotide sequence ID" value="NZ_JACHWZ010000018.1"/>
</dbReference>
<keyword evidence="11" id="KW-1185">Reference proteome</keyword>
<evidence type="ECO:0000256" key="4">
    <source>
        <dbReference type="ARBA" id="ARBA00022692"/>
    </source>
</evidence>
<feature type="transmembrane region" description="Helical" evidence="8">
    <location>
        <begin position="160"/>
        <end position="184"/>
    </location>
</feature>
<evidence type="ECO:0000256" key="1">
    <source>
        <dbReference type="ARBA" id="ARBA00004141"/>
    </source>
</evidence>
<reference evidence="10 11" key="1">
    <citation type="submission" date="2020-08" db="EMBL/GenBank/DDBJ databases">
        <title>Genomic Encyclopedia of Type Strains, Phase III (KMG-III): the genomes of soil and plant-associated and newly described type strains.</title>
        <authorList>
            <person name="Whitman W."/>
        </authorList>
    </citation>
    <scope>NUCLEOTIDE SEQUENCE [LARGE SCALE GENOMIC DNA]</scope>
    <source>
        <strain evidence="10 11">CECT 8799</strain>
    </source>
</reference>
<evidence type="ECO:0000256" key="2">
    <source>
        <dbReference type="ARBA" id="ARBA00005887"/>
    </source>
</evidence>
<keyword evidence="6 8" id="KW-0472">Membrane</keyword>
<keyword evidence="5 8" id="KW-1133">Transmembrane helix</keyword>
<feature type="transmembrane region" description="Helical" evidence="8">
    <location>
        <begin position="290"/>
        <end position="310"/>
    </location>
</feature>
<evidence type="ECO:0000256" key="5">
    <source>
        <dbReference type="ARBA" id="ARBA00022989"/>
    </source>
</evidence>
<evidence type="ECO:0000313" key="11">
    <source>
        <dbReference type="Proteomes" id="UP000535937"/>
    </source>
</evidence>
<feature type="transmembrane region" description="Helical" evidence="8">
    <location>
        <begin position="205"/>
        <end position="226"/>
    </location>
</feature>
<feature type="transmembrane region" description="Helical" evidence="8">
    <location>
        <begin position="45"/>
        <end position="64"/>
    </location>
</feature>
<feature type="transmembrane region" description="Helical" evidence="8">
    <location>
        <begin position="6"/>
        <end position="24"/>
    </location>
</feature>
<dbReference type="Pfam" id="PF00909">
    <property type="entry name" value="Ammonium_transp"/>
    <property type="match status" value="1"/>
</dbReference>
<evidence type="ECO:0000256" key="8">
    <source>
        <dbReference type="SAM" id="Phobius"/>
    </source>
</evidence>
<dbReference type="InterPro" id="IPR029020">
    <property type="entry name" value="Ammonium/urea_transptr"/>
</dbReference>
<feature type="transmembrane region" description="Helical" evidence="8">
    <location>
        <begin position="232"/>
        <end position="254"/>
    </location>
</feature>
<dbReference type="Proteomes" id="UP000535937">
    <property type="component" value="Unassembled WGS sequence"/>
</dbReference>
<feature type="domain" description="Ammonium transporter AmtB-like" evidence="9">
    <location>
        <begin position="8"/>
        <end position="416"/>
    </location>
</feature>
<keyword evidence="3" id="KW-0813">Transport</keyword>
<feature type="transmembrane region" description="Helical" evidence="8">
    <location>
        <begin position="128"/>
        <end position="148"/>
    </location>
</feature>
<dbReference type="Gene3D" id="1.10.3430.10">
    <property type="entry name" value="Ammonium transporter AmtB like domains"/>
    <property type="match status" value="1"/>
</dbReference>
<accession>A0A7W4WE94</accession>
<evidence type="ECO:0000256" key="6">
    <source>
        <dbReference type="ARBA" id="ARBA00023136"/>
    </source>
</evidence>
<comment type="subcellular location">
    <subcellularLocation>
        <location evidence="1">Membrane</location>
        <topology evidence="1">Multi-pass membrane protein</topology>
    </subcellularLocation>
</comment>
<feature type="transmembrane region" description="Helical" evidence="8">
    <location>
        <begin position="266"/>
        <end position="284"/>
    </location>
</feature>
<evidence type="ECO:0000256" key="7">
    <source>
        <dbReference type="ARBA" id="ARBA00023177"/>
    </source>
</evidence>
<evidence type="ECO:0000259" key="9">
    <source>
        <dbReference type="Pfam" id="PF00909"/>
    </source>
</evidence>
<dbReference type="SUPFAM" id="SSF111352">
    <property type="entry name" value="Ammonium transporter"/>
    <property type="match status" value="1"/>
</dbReference>
<dbReference type="PANTHER" id="PTHR11730">
    <property type="entry name" value="AMMONIUM TRANSPORTER"/>
    <property type="match status" value="1"/>
</dbReference>
<dbReference type="GO" id="GO:0097272">
    <property type="term" value="P:ammonium homeostasis"/>
    <property type="evidence" value="ECO:0007669"/>
    <property type="project" value="TreeGrafter"/>
</dbReference>
<sequence>MPAEISIVWTIITALLLYFMHGGFGFFEAGMCRAKNTVDTLSHNLMVLAVTTLVYWAFGFAFMFGDGNGFIGYSGFAPRLVGSSDNYPSLAIHIVPLAVAFAFSMSYADTPATLIAGTGAERIQFSAVMLLTVVISGLLFPIVGHWILGGGWLAQLDVPVYDIGSGVIHLTGGICALAAGVVLGPRMEHKSESEGEEEDVSSMPLVFLGAFILWLGFFAFNAGFAMVAGKPLGLVVVNTALGGSAGTVTGMIGAELTTGKARLRTAMVGLLTGNVAVLSSTAIVEPWIATTIGAAAGLLAVGSIHFWAYLKVDDPTEYLTMNVVGGILGIIAVGLFASPEIMAEYPAKTLPRAGLFYGGGSAQLISQALATGAIIGFVLPAALFVCWILRSMGWLRIPAEEEKEGSDKATHGEDAYEDK</sequence>
<dbReference type="EMBL" id="JACHWZ010000018">
    <property type="protein sequence ID" value="MBB3062657.1"/>
    <property type="molecule type" value="Genomic_DNA"/>
</dbReference>
<evidence type="ECO:0000256" key="3">
    <source>
        <dbReference type="ARBA" id="ARBA00022448"/>
    </source>
</evidence>
<feature type="transmembrane region" description="Helical" evidence="8">
    <location>
        <begin position="319"/>
        <end position="337"/>
    </location>
</feature>
<dbReference type="GO" id="GO:0016020">
    <property type="term" value="C:membrane"/>
    <property type="evidence" value="ECO:0007669"/>
    <property type="project" value="UniProtKB-SubCell"/>
</dbReference>
<name>A0A7W4WE94_9GAMM</name>
<protein>
    <submittedName>
        <fullName evidence="10">Amt family ammonium transporter</fullName>
    </submittedName>
</protein>
<comment type="similarity">
    <text evidence="2">Belongs to the ammonia transporter channel (TC 1.A.11.2) family.</text>
</comment>
<organism evidence="10 11">
    <name type="scientific">Microbulbifer rhizosphaerae</name>
    <dbReference type="NCBI Taxonomy" id="1562603"/>
    <lineage>
        <taxon>Bacteria</taxon>
        <taxon>Pseudomonadati</taxon>
        <taxon>Pseudomonadota</taxon>
        <taxon>Gammaproteobacteria</taxon>
        <taxon>Cellvibrionales</taxon>
        <taxon>Microbulbiferaceae</taxon>
        <taxon>Microbulbifer</taxon>
    </lineage>
</organism>
<dbReference type="InterPro" id="IPR024041">
    <property type="entry name" value="NH4_transpt_AmtB-like_dom"/>
</dbReference>
<feature type="transmembrane region" description="Helical" evidence="8">
    <location>
        <begin position="364"/>
        <end position="389"/>
    </location>
</feature>
<feature type="transmembrane region" description="Helical" evidence="8">
    <location>
        <begin position="90"/>
        <end position="108"/>
    </location>
</feature>
<dbReference type="PANTHER" id="PTHR11730:SF6">
    <property type="entry name" value="AMMONIUM TRANSPORTER"/>
    <property type="match status" value="1"/>
</dbReference>
<keyword evidence="4 8" id="KW-0812">Transmembrane</keyword>
<keyword evidence="7" id="KW-0924">Ammonia transport</keyword>
<dbReference type="GO" id="GO:0008519">
    <property type="term" value="F:ammonium channel activity"/>
    <property type="evidence" value="ECO:0007669"/>
    <property type="project" value="InterPro"/>
</dbReference>
<dbReference type="AlphaFoldDB" id="A0A7W4WE94"/>
<comment type="caution">
    <text evidence="10">The sequence shown here is derived from an EMBL/GenBank/DDBJ whole genome shotgun (WGS) entry which is preliminary data.</text>
</comment>
<proteinExistence type="inferred from homology"/>